<dbReference type="SUPFAM" id="SSF51445">
    <property type="entry name" value="(Trans)glycosidases"/>
    <property type="match status" value="1"/>
</dbReference>
<evidence type="ECO:0000256" key="9">
    <source>
        <dbReference type="ARBA" id="ARBA00023277"/>
    </source>
</evidence>
<sequence>MATLALFSILLLAFSSPIQAQKKIVCYISSWSVYRPNNGFFNTSFVDPNLCTHLVYAFIGGHPNGSIMIRDPNADIRLGGFAKLNKLREANPKLVTMVSVGGSGMSSTTFSSICNDEAVRATFVNNLFDFVVNYKFNGLDVDWEYPTQKGGIPADKANYVLFIQELRAKFGPAGLLLSAAVSSSAYITSKAYDVPSISAALDFINLMTYDFHGVRDNKTGQNSPLYASSIDTDKRYNANAAVQNWIKLGADRTKLILGIPLYGRTYTLLSPSKAELGAAINGPGSPGSWSRQAGVLIYNEICSSMKSQTDWTQVWDDEQAVPYAYRSDQWVGYDNVKSVGIKSKYALDQGLGGVLVWSLDMDDFRNLCGAGKFPLLTALKANLVV</sequence>
<dbReference type="InterPro" id="IPR001223">
    <property type="entry name" value="Glyco_hydro18_cat"/>
</dbReference>
<dbReference type="EC" id="3.2.1.14" evidence="3"/>
<evidence type="ECO:0000259" key="14">
    <source>
        <dbReference type="PROSITE" id="PS51910"/>
    </source>
</evidence>
<organism evidence="15 16">
    <name type="scientific">Cloeon dipterum</name>
    <dbReference type="NCBI Taxonomy" id="197152"/>
    <lineage>
        <taxon>Eukaryota</taxon>
        <taxon>Metazoa</taxon>
        <taxon>Ecdysozoa</taxon>
        <taxon>Arthropoda</taxon>
        <taxon>Hexapoda</taxon>
        <taxon>Insecta</taxon>
        <taxon>Pterygota</taxon>
        <taxon>Palaeoptera</taxon>
        <taxon>Ephemeroptera</taxon>
        <taxon>Pisciforma</taxon>
        <taxon>Baetidae</taxon>
        <taxon>Cloeon</taxon>
    </lineage>
</organism>
<dbReference type="PROSITE" id="PS51910">
    <property type="entry name" value="GH18_2"/>
    <property type="match status" value="1"/>
</dbReference>
<feature type="domain" description="GH18" evidence="14">
    <location>
        <begin position="22"/>
        <end position="385"/>
    </location>
</feature>
<dbReference type="EMBL" id="CADEPI010000033">
    <property type="protein sequence ID" value="CAB3367815.1"/>
    <property type="molecule type" value="Genomic_DNA"/>
</dbReference>
<evidence type="ECO:0000256" key="7">
    <source>
        <dbReference type="ARBA" id="ARBA00023024"/>
    </source>
</evidence>
<dbReference type="InterPro" id="IPR029070">
    <property type="entry name" value="Chitinase_insertion_sf"/>
</dbReference>
<evidence type="ECO:0000256" key="13">
    <source>
        <dbReference type="SAM" id="SignalP"/>
    </source>
</evidence>
<dbReference type="FunFam" id="3.10.50.10:FF:000004">
    <property type="entry name" value="Chitinase 5"/>
    <property type="match status" value="1"/>
</dbReference>
<comment type="caution">
    <text evidence="15">The sequence shown here is derived from an EMBL/GenBank/DDBJ whole genome shotgun (WGS) entry which is preliminary data.</text>
</comment>
<gene>
    <name evidence="15" type="ORF">CLODIP_2_CD11756</name>
</gene>
<dbReference type="SUPFAM" id="SSF54556">
    <property type="entry name" value="Chitinase insertion domain"/>
    <property type="match status" value="1"/>
</dbReference>
<evidence type="ECO:0000256" key="10">
    <source>
        <dbReference type="ARBA" id="ARBA00023295"/>
    </source>
</evidence>
<evidence type="ECO:0000256" key="6">
    <source>
        <dbReference type="ARBA" id="ARBA00022801"/>
    </source>
</evidence>
<keyword evidence="5 13" id="KW-0732">Signal</keyword>
<dbReference type="Pfam" id="PF00704">
    <property type="entry name" value="Glyco_hydro_18"/>
    <property type="match status" value="1"/>
</dbReference>
<keyword evidence="9" id="KW-0119">Carbohydrate metabolism</keyword>
<keyword evidence="6 12" id="KW-0378">Hydrolase</keyword>
<comment type="similarity">
    <text evidence="2">Belongs to the glycosyl hydrolase 18 family. Chitinase class II subfamily.</text>
</comment>
<reference evidence="15 16" key="1">
    <citation type="submission" date="2020-04" db="EMBL/GenBank/DDBJ databases">
        <authorList>
            <person name="Alioto T."/>
            <person name="Alioto T."/>
            <person name="Gomez Garrido J."/>
        </authorList>
    </citation>
    <scope>NUCLEOTIDE SEQUENCE [LARGE SCALE GENOMIC DNA]</scope>
</reference>
<dbReference type="GO" id="GO:0008843">
    <property type="term" value="F:endochitinase activity"/>
    <property type="evidence" value="ECO:0007669"/>
    <property type="project" value="UniProtKB-EC"/>
</dbReference>
<keyword evidence="11" id="KW-0624">Polysaccharide degradation</keyword>
<evidence type="ECO:0000256" key="5">
    <source>
        <dbReference type="ARBA" id="ARBA00022729"/>
    </source>
</evidence>
<keyword evidence="4" id="KW-0147">Chitin-binding</keyword>
<evidence type="ECO:0000256" key="4">
    <source>
        <dbReference type="ARBA" id="ARBA00022669"/>
    </source>
</evidence>
<dbReference type="PANTHER" id="PTHR11177">
    <property type="entry name" value="CHITINASE"/>
    <property type="match status" value="1"/>
</dbReference>
<dbReference type="GO" id="GO:0005576">
    <property type="term" value="C:extracellular region"/>
    <property type="evidence" value="ECO:0007669"/>
    <property type="project" value="TreeGrafter"/>
</dbReference>
<evidence type="ECO:0000256" key="12">
    <source>
        <dbReference type="RuleBase" id="RU000489"/>
    </source>
</evidence>
<evidence type="ECO:0000256" key="3">
    <source>
        <dbReference type="ARBA" id="ARBA00012729"/>
    </source>
</evidence>
<evidence type="ECO:0000256" key="1">
    <source>
        <dbReference type="ARBA" id="ARBA00000822"/>
    </source>
</evidence>
<evidence type="ECO:0000256" key="2">
    <source>
        <dbReference type="ARBA" id="ARBA00009121"/>
    </source>
</evidence>
<feature type="signal peptide" evidence="13">
    <location>
        <begin position="1"/>
        <end position="20"/>
    </location>
</feature>
<dbReference type="PANTHER" id="PTHR11177:SF360">
    <property type="entry name" value="CHITINASE 4-RELATED"/>
    <property type="match status" value="1"/>
</dbReference>
<dbReference type="PROSITE" id="PS01095">
    <property type="entry name" value="GH18_1"/>
    <property type="match status" value="1"/>
</dbReference>
<dbReference type="GO" id="GO:0006032">
    <property type="term" value="P:chitin catabolic process"/>
    <property type="evidence" value="ECO:0007669"/>
    <property type="project" value="UniProtKB-KW"/>
</dbReference>
<proteinExistence type="inferred from homology"/>
<dbReference type="CDD" id="cd02872">
    <property type="entry name" value="GH18_chitolectin_chitotriosidase"/>
    <property type="match status" value="1"/>
</dbReference>
<keyword evidence="16" id="KW-1185">Reference proteome</keyword>
<dbReference type="GO" id="GO:0008061">
    <property type="term" value="F:chitin binding"/>
    <property type="evidence" value="ECO:0007669"/>
    <property type="project" value="UniProtKB-KW"/>
</dbReference>
<name>A0A8S1CFS6_9INSE</name>
<dbReference type="AlphaFoldDB" id="A0A8S1CFS6"/>
<evidence type="ECO:0000313" key="16">
    <source>
        <dbReference type="Proteomes" id="UP000494165"/>
    </source>
</evidence>
<protein>
    <recommendedName>
        <fullName evidence="3">chitinase</fullName>
        <ecNumber evidence="3">3.2.1.14</ecNumber>
    </recommendedName>
</protein>
<feature type="chain" id="PRO_5035830159" description="chitinase" evidence="13">
    <location>
        <begin position="21"/>
        <end position="385"/>
    </location>
</feature>
<evidence type="ECO:0000256" key="8">
    <source>
        <dbReference type="ARBA" id="ARBA00023157"/>
    </source>
</evidence>
<evidence type="ECO:0000313" key="15">
    <source>
        <dbReference type="EMBL" id="CAB3367815.1"/>
    </source>
</evidence>
<keyword evidence="7" id="KW-0146">Chitin degradation</keyword>
<dbReference type="Gene3D" id="3.20.20.80">
    <property type="entry name" value="Glycosidases"/>
    <property type="match status" value="1"/>
</dbReference>
<evidence type="ECO:0000256" key="11">
    <source>
        <dbReference type="ARBA" id="ARBA00023326"/>
    </source>
</evidence>
<dbReference type="Proteomes" id="UP000494165">
    <property type="component" value="Unassembled WGS sequence"/>
</dbReference>
<dbReference type="GO" id="GO:0000272">
    <property type="term" value="P:polysaccharide catabolic process"/>
    <property type="evidence" value="ECO:0007669"/>
    <property type="project" value="UniProtKB-KW"/>
</dbReference>
<dbReference type="SMART" id="SM00636">
    <property type="entry name" value="Glyco_18"/>
    <property type="match status" value="1"/>
</dbReference>
<dbReference type="InterPro" id="IPR017853">
    <property type="entry name" value="GH"/>
</dbReference>
<dbReference type="InterPro" id="IPR050314">
    <property type="entry name" value="Glycosyl_Hydrlase_18"/>
</dbReference>
<dbReference type="OrthoDB" id="73875at2759"/>
<comment type="catalytic activity">
    <reaction evidence="1">
        <text>Random endo-hydrolysis of N-acetyl-beta-D-glucosaminide (1-&gt;4)-beta-linkages in chitin and chitodextrins.</text>
        <dbReference type="EC" id="3.2.1.14"/>
    </reaction>
</comment>
<dbReference type="InterPro" id="IPR001579">
    <property type="entry name" value="Glyco_hydro_18_chit_AS"/>
</dbReference>
<keyword evidence="8" id="KW-1015">Disulfide bond</keyword>
<accession>A0A8S1CFS6</accession>
<dbReference type="InterPro" id="IPR011583">
    <property type="entry name" value="Chitinase_II/V-like_cat"/>
</dbReference>
<keyword evidence="10 12" id="KW-0326">Glycosidase</keyword>
<dbReference type="Gene3D" id="3.10.50.10">
    <property type="match status" value="1"/>
</dbReference>